<dbReference type="OrthoDB" id="8964467at2759"/>
<name>A0A6P7KFK8_9TELE</name>
<feature type="compositionally biased region" description="Basic and acidic residues" evidence="2">
    <location>
        <begin position="452"/>
        <end position="507"/>
    </location>
</feature>
<feature type="region of interest" description="Disordered" evidence="2">
    <location>
        <begin position="1316"/>
        <end position="1335"/>
    </location>
</feature>
<proteinExistence type="predicted"/>
<keyword evidence="1" id="KW-0175">Coiled coil</keyword>
<gene>
    <name evidence="4" type="primary">LOC114453047</name>
</gene>
<feature type="region of interest" description="Disordered" evidence="2">
    <location>
        <begin position="1099"/>
        <end position="1169"/>
    </location>
</feature>
<feature type="compositionally biased region" description="Basic and acidic residues" evidence="2">
    <location>
        <begin position="650"/>
        <end position="660"/>
    </location>
</feature>
<feature type="region of interest" description="Disordered" evidence="2">
    <location>
        <begin position="1266"/>
        <end position="1299"/>
    </location>
</feature>
<evidence type="ECO:0000256" key="1">
    <source>
        <dbReference type="SAM" id="Coils"/>
    </source>
</evidence>
<dbReference type="GeneID" id="114453047"/>
<feature type="compositionally biased region" description="Basic and acidic residues" evidence="2">
    <location>
        <begin position="245"/>
        <end position="254"/>
    </location>
</feature>
<feature type="compositionally biased region" description="Polar residues" evidence="2">
    <location>
        <begin position="134"/>
        <end position="144"/>
    </location>
</feature>
<feature type="region of interest" description="Disordered" evidence="2">
    <location>
        <begin position="441"/>
        <end position="514"/>
    </location>
</feature>
<dbReference type="RefSeq" id="XP_028288473.1">
    <property type="nucleotide sequence ID" value="XM_028432672.1"/>
</dbReference>
<evidence type="ECO:0000313" key="3">
    <source>
        <dbReference type="Proteomes" id="UP000515145"/>
    </source>
</evidence>
<protein>
    <submittedName>
        <fullName evidence="4">Uncharacterized protein LOC114453047 isoform X1</fullName>
    </submittedName>
</protein>
<accession>A0A6P7KFK8</accession>
<feature type="region of interest" description="Disordered" evidence="2">
    <location>
        <begin position="938"/>
        <end position="961"/>
    </location>
</feature>
<dbReference type="InParanoid" id="A0A6P7KFK8"/>
<sequence>MISDHDRREHKWKDVACQWESPEDDRREVGCQSDLAETADAGVQVELWAQQATRGHSGGCVMLWKCVSVGEDKPEGGNLEEHSCKHRTHMGHICLPTMPVCPPLESKVLLHTHSMPSVPQFEPCISSAAGGRHSSPTPLTSPAVSGTPPGLIAPISPPLAEEEENEEEERKLKFDCSDHQQPRRRSTIANKRTSQDSRTRRRRRPNDNTHKTTKLINEVEDKESQREEKLQSCGKTQGGQEEEEEGRKEEKDPGEQMEADMLLKQGRVKTVQKKGVEQVGRPQRTKVGPPIRYLLESEEQSHGLLLANHRENMANLKKKLGKLTKEHQKEERRTEDRLQQLRQVCHQTFTSPAFQQLRLSIRGTAKSCQSHSKKFCYTQSLRRHYCCHRHANREGHPAAVQCSKEVTAQQKEHRNAEKPLLGESFKAPDWSRQIKHVPKIPHWLGKYQSSKRRPDTARRKRRCQENDGGKECNRKSSEEKEAKRVCLEEEGDQRSGDGGDQVEWGKEVKKHPQRLKRKMVGPPIRYLIESEVLSCSPLTNQDIHIQSLKSNSETVDGASEMIDRLPATKRQTGHMITEEEEELPQRPRRKMVGPPIRYLVESEEPSHGPLTPNRPNDKPNVRQSNSKTVGGASEMIDRLQATKRQTGHINTEEGGEKVTQEEGGEELPQRPRRKMVGPPIGYLLESEDPSHGPLTPNRTNHDGVRKPGIIQRDTDAVDEASEMIDRLQATKRQTGHMITEDEAEKVTQEVVVKELSQRPRRKMVGPPIRYLLESEEPSHGPLTPNRPNDKPNVRQSNSKTVGGASEMIDRLQAAGRQTGHMITEEGGEKVIQEEGGEELPQRKMVGPPIRYLLESEEPSHGPLTPNTTNHDGVHKHKPSIIQSDTDAVGGTSEMIDRLQATKRQTGHMITEEEEELPQRPRRKMVGPPIRYLLESEEPSHGPLTLNRTNHKPNVRQSNSKTLGGASEMIDRLQAAGRQTGHMITEEGGEKVIQEEGGEELPQRKMVGPPIRYLLESEDPSHGPLTPNTSNHDGVYKHKPSIIQRDTDAVGGTSEMIDRLQATKRQTGHMITEEEEELPQRPRRKMVGPPIRYLLESEEPSHGPLTLNRTNHKPNVRQSNSKTLGGASEMIDRLQATKRQTGHINTEEGGEKVTQEEGGEELPQRPRRKMVGPPIGYLLESEDPSHGPLTPNRTNHDGVHKPGIIQRDTDAVDEASEMIDRLQATKRQTGHMITEDEAEKVTQEVVVKELSQRPRRKMVGPPIRYLLESEEPSHGPLTPNRPNDKPNVRQSNSKTVGGASEMIDRLQAAGRQTGHMITEEGGEKVTQEEGGEELPQRKMVGPPIRYLLESEDPSHGPLTPNTTNHDGVYKHKPSIIQRDTDAVGGTSEMIDRLQAAGRQTGHMITEEGEELPQRPRRKMVGPPIRYLLESEDPSHGPLTPNTTNHDGVHNHKPSIIQSDTDAVGGTSEMIDRLQAAGRQTGHMITEEGEELPQRPRRKMVGPPIRYLLESEEPSHGPLTLNRTNHDGVHNHKPSIIQSDTDADAVGGHRRIYLVYRDQRCGQVTIISPCCVRLQRLV</sequence>
<dbReference type="Proteomes" id="UP000515145">
    <property type="component" value="Chromosome 20"/>
</dbReference>
<feature type="region of interest" description="Disordered" evidence="2">
    <location>
        <begin position="1182"/>
        <end position="1202"/>
    </location>
</feature>
<feature type="region of interest" description="Disordered" evidence="2">
    <location>
        <begin position="126"/>
        <end position="256"/>
    </location>
</feature>
<feature type="coiled-coil region" evidence="1">
    <location>
        <begin position="306"/>
        <end position="344"/>
    </location>
</feature>
<evidence type="ECO:0000256" key="2">
    <source>
        <dbReference type="SAM" id="MobiDB-lite"/>
    </source>
</evidence>
<feature type="compositionally biased region" description="Basic and acidic residues" evidence="2">
    <location>
        <begin position="1144"/>
        <end position="1154"/>
    </location>
</feature>
<feature type="compositionally biased region" description="Basic and acidic residues" evidence="2">
    <location>
        <begin position="1316"/>
        <end position="1326"/>
    </location>
</feature>
<reference evidence="4" key="1">
    <citation type="submission" date="2025-08" db="UniProtKB">
        <authorList>
            <consortium name="RefSeq"/>
        </authorList>
    </citation>
    <scope>IDENTIFICATION</scope>
</reference>
<organism evidence="3 4">
    <name type="scientific">Parambassis ranga</name>
    <name type="common">Indian glassy fish</name>
    <dbReference type="NCBI Taxonomy" id="210632"/>
    <lineage>
        <taxon>Eukaryota</taxon>
        <taxon>Metazoa</taxon>
        <taxon>Chordata</taxon>
        <taxon>Craniata</taxon>
        <taxon>Vertebrata</taxon>
        <taxon>Euteleostomi</taxon>
        <taxon>Actinopterygii</taxon>
        <taxon>Neopterygii</taxon>
        <taxon>Teleostei</taxon>
        <taxon>Neoteleostei</taxon>
        <taxon>Acanthomorphata</taxon>
        <taxon>Ovalentaria</taxon>
        <taxon>Ambassidae</taxon>
        <taxon>Parambassis</taxon>
    </lineage>
</organism>
<feature type="compositionally biased region" description="Basic and acidic residues" evidence="2">
    <location>
        <begin position="217"/>
        <end position="230"/>
    </location>
</feature>
<keyword evidence="3" id="KW-1185">Reference proteome</keyword>
<feature type="region of interest" description="Disordered" evidence="2">
    <location>
        <begin position="772"/>
        <end position="805"/>
    </location>
</feature>
<feature type="compositionally biased region" description="Basic and acidic residues" evidence="2">
    <location>
        <begin position="168"/>
        <end position="181"/>
    </location>
</feature>
<feature type="region of interest" description="Disordered" evidence="2">
    <location>
        <begin position="600"/>
        <end position="706"/>
    </location>
</feature>
<evidence type="ECO:0000313" key="4">
    <source>
        <dbReference type="RefSeq" id="XP_028288473.1"/>
    </source>
</evidence>